<dbReference type="EMBL" id="CM003528">
    <property type="protein sequence ID" value="RCV06866.1"/>
    <property type="molecule type" value="Genomic_DNA"/>
</dbReference>
<evidence type="ECO:0000259" key="1">
    <source>
        <dbReference type="SMART" id="SM00256"/>
    </source>
</evidence>
<dbReference type="PANTHER" id="PTHR31672:SF13">
    <property type="entry name" value="F-BOX PROTEIN CPR30-LIKE"/>
    <property type="match status" value="1"/>
</dbReference>
<dbReference type="InterPro" id="IPR050796">
    <property type="entry name" value="SCF_F-box_component"/>
</dbReference>
<feature type="domain" description="F-box" evidence="1">
    <location>
        <begin position="20"/>
        <end position="61"/>
    </location>
</feature>
<dbReference type="NCBIfam" id="TIGR01640">
    <property type="entry name" value="F_box_assoc_1"/>
    <property type="match status" value="1"/>
</dbReference>
<evidence type="ECO:0000313" key="2">
    <source>
        <dbReference type="EMBL" id="RCV06866.1"/>
    </source>
</evidence>
<dbReference type="SMART" id="SM00256">
    <property type="entry name" value="FBOX"/>
    <property type="match status" value="1"/>
</dbReference>
<dbReference type="InterPro" id="IPR013187">
    <property type="entry name" value="F-box-assoc_dom_typ3"/>
</dbReference>
<organism evidence="2">
    <name type="scientific">Setaria italica</name>
    <name type="common">Foxtail millet</name>
    <name type="synonym">Panicum italicum</name>
    <dbReference type="NCBI Taxonomy" id="4555"/>
    <lineage>
        <taxon>Eukaryota</taxon>
        <taxon>Viridiplantae</taxon>
        <taxon>Streptophyta</taxon>
        <taxon>Embryophyta</taxon>
        <taxon>Tracheophyta</taxon>
        <taxon>Spermatophyta</taxon>
        <taxon>Magnoliopsida</taxon>
        <taxon>Liliopsida</taxon>
        <taxon>Poales</taxon>
        <taxon>Poaceae</taxon>
        <taxon>PACMAD clade</taxon>
        <taxon>Panicoideae</taxon>
        <taxon>Panicodae</taxon>
        <taxon>Paniceae</taxon>
        <taxon>Cenchrinae</taxon>
        <taxon>Setaria</taxon>
    </lineage>
</organism>
<accession>A0A368PM62</accession>
<dbReference type="InterPro" id="IPR036047">
    <property type="entry name" value="F-box-like_dom_sf"/>
</dbReference>
<reference evidence="2" key="2">
    <citation type="submission" date="2015-07" db="EMBL/GenBank/DDBJ databases">
        <authorList>
            <person name="Noorani M."/>
        </authorList>
    </citation>
    <scope>NUCLEOTIDE SEQUENCE</scope>
    <source>
        <strain evidence="2">Yugu1</strain>
    </source>
</reference>
<dbReference type="PANTHER" id="PTHR31672">
    <property type="entry name" value="BNACNNG10540D PROTEIN"/>
    <property type="match status" value="1"/>
</dbReference>
<dbReference type="OrthoDB" id="680142at2759"/>
<proteinExistence type="predicted"/>
<dbReference type="SUPFAM" id="SSF81383">
    <property type="entry name" value="F-box domain"/>
    <property type="match status" value="1"/>
</dbReference>
<dbReference type="InterPro" id="IPR017451">
    <property type="entry name" value="F-box-assoc_interact_dom"/>
</dbReference>
<dbReference type="Pfam" id="PF08268">
    <property type="entry name" value="FBA_3"/>
    <property type="match status" value="1"/>
</dbReference>
<gene>
    <name evidence="2" type="ORF">SETIT_1G197800v2</name>
</gene>
<dbReference type="Pfam" id="PF00646">
    <property type="entry name" value="F-box"/>
    <property type="match status" value="1"/>
</dbReference>
<dbReference type="AlphaFoldDB" id="A0A368PM62"/>
<sequence length="420" mass="46173">MTITEHPEKRRRAAPPPAAIPQDLLLSEVLPRLPAKHLARFKCVCRSWRAAVESDPAFVRRHLELSRAAPPCILVIPCEEFYNDDDDDDDDDDGAMSGEISFHRLILGEAPGTADVELVFDKSWPEGIAHGVLPTHCDGLVAVATAADQIFVCNPATREFVALPPGSRDVLDVKAPAAALGYDPLRNRYVVARYFYRKYDLSKDVASGALSLDYEIGHETFTLGSGGGDGCWEPTADPPHAIGPARPVCTREAFYWCTAVRRPSALLRFSLRDRAFDVVPCPPGADYVHGVDHLTELAGKPCYVQPATETAFDFWVADDDGGPRPEWTLRCRVDFADYGPSVGSDALSVVAAVGDEMMIAADHRNLYSCDGRRRKGARLLVDMEEELAYERPDGSTYDGELLHHVVPYVESLVSIGKCNY</sequence>
<reference evidence="2" key="1">
    <citation type="journal article" date="2012" name="Nat. Biotechnol.">
        <title>Reference genome sequence of the model plant Setaria.</title>
        <authorList>
            <person name="Bennetzen J.L."/>
            <person name="Schmutz J."/>
            <person name="Wang H."/>
            <person name="Percifield R."/>
            <person name="Hawkins J."/>
            <person name="Pontaroli A.C."/>
            <person name="Estep M."/>
            <person name="Feng L."/>
            <person name="Vaughn J.N."/>
            <person name="Grimwood J."/>
            <person name="Jenkins J."/>
            <person name="Barry K."/>
            <person name="Lindquist E."/>
            <person name="Hellsten U."/>
            <person name="Deshpande S."/>
            <person name="Wang X."/>
            <person name="Wu X."/>
            <person name="Mitros T."/>
            <person name="Triplett J."/>
            <person name="Yang X."/>
            <person name="Ye C.Y."/>
            <person name="Mauro-Herrera M."/>
            <person name="Wang L."/>
            <person name="Li P."/>
            <person name="Sharma M."/>
            <person name="Sharma R."/>
            <person name="Ronald P.C."/>
            <person name="Panaud O."/>
            <person name="Kellogg E.A."/>
            <person name="Brutnell T.P."/>
            <person name="Doust A.N."/>
            <person name="Tuskan G.A."/>
            <person name="Rokhsar D."/>
            <person name="Devos K.M."/>
        </authorList>
    </citation>
    <scope>NUCLEOTIDE SEQUENCE [LARGE SCALE GENOMIC DNA]</scope>
    <source>
        <strain evidence="2">Yugu1</strain>
    </source>
</reference>
<dbReference type="KEGG" id="sita:101782339"/>
<dbReference type="Gene3D" id="1.20.1280.50">
    <property type="match status" value="1"/>
</dbReference>
<name>A0A368PM62_SETIT</name>
<protein>
    <recommendedName>
        <fullName evidence="1">F-box domain-containing protein</fullName>
    </recommendedName>
</protein>
<dbReference type="InterPro" id="IPR001810">
    <property type="entry name" value="F-box_dom"/>
</dbReference>